<evidence type="ECO:0000259" key="2">
    <source>
        <dbReference type="SMART" id="SM00848"/>
    </source>
</evidence>
<sequence>MRSVSVVLLLAVAAIASAAPNTTKPHYDVSKAKDLFEDYIKEYNKNYKDEADKDVHLQAFVSTLERINKSNDLSKSATFDLNQFSDYTDEEMKTLFGVKDEKKKPQN</sequence>
<evidence type="ECO:0000313" key="4">
    <source>
        <dbReference type="Proteomes" id="UP001231518"/>
    </source>
</evidence>
<dbReference type="SMART" id="SM00848">
    <property type="entry name" value="Inhibitor_I29"/>
    <property type="match status" value="1"/>
</dbReference>
<dbReference type="SUPFAM" id="SSF54001">
    <property type="entry name" value="Cysteine proteinases"/>
    <property type="match status" value="1"/>
</dbReference>
<dbReference type="AlphaFoldDB" id="A0AAD7YWI9"/>
<reference evidence="3" key="1">
    <citation type="submission" date="2023-03" db="EMBL/GenBank/DDBJ databases">
        <title>Chromosome-level genomes of two armyworms, Mythimna separata and Mythimna loreyi, provide insights into the biosynthesis and reception of sex pheromones.</title>
        <authorList>
            <person name="Zhao H."/>
        </authorList>
    </citation>
    <scope>NUCLEOTIDE SEQUENCE</scope>
    <source>
        <strain evidence="3">BeijingLab</strain>
        <tissue evidence="3">Pupa</tissue>
    </source>
</reference>
<organism evidence="3 4">
    <name type="scientific">Mythimna separata</name>
    <name type="common">Oriental armyworm</name>
    <name type="synonym">Pseudaletia separata</name>
    <dbReference type="NCBI Taxonomy" id="271217"/>
    <lineage>
        <taxon>Eukaryota</taxon>
        <taxon>Metazoa</taxon>
        <taxon>Ecdysozoa</taxon>
        <taxon>Arthropoda</taxon>
        <taxon>Hexapoda</taxon>
        <taxon>Insecta</taxon>
        <taxon>Pterygota</taxon>
        <taxon>Neoptera</taxon>
        <taxon>Endopterygota</taxon>
        <taxon>Lepidoptera</taxon>
        <taxon>Glossata</taxon>
        <taxon>Ditrysia</taxon>
        <taxon>Noctuoidea</taxon>
        <taxon>Noctuidae</taxon>
        <taxon>Noctuinae</taxon>
        <taxon>Hadenini</taxon>
        <taxon>Mythimna</taxon>
    </lineage>
</organism>
<accession>A0AAD7YWI9</accession>
<dbReference type="Pfam" id="PF08246">
    <property type="entry name" value="Inhibitor_I29"/>
    <property type="match status" value="1"/>
</dbReference>
<feature type="chain" id="PRO_5041942976" description="Cathepsin propeptide inhibitor domain-containing protein" evidence="1">
    <location>
        <begin position="19"/>
        <end position="107"/>
    </location>
</feature>
<feature type="signal peptide" evidence="1">
    <location>
        <begin position="1"/>
        <end position="18"/>
    </location>
</feature>
<name>A0AAD7YWI9_MYTSE</name>
<evidence type="ECO:0000313" key="3">
    <source>
        <dbReference type="EMBL" id="KAJ8730043.1"/>
    </source>
</evidence>
<feature type="domain" description="Cathepsin propeptide inhibitor" evidence="2">
    <location>
        <begin position="36"/>
        <end position="92"/>
    </location>
</feature>
<dbReference type="InterPro" id="IPR038765">
    <property type="entry name" value="Papain-like_cys_pep_sf"/>
</dbReference>
<proteinExistence type="predicted"/>
<keyword evidence="4" id="KW-1185">Reference proteome</keyword>
<evidence type="ECO:0000256" key="1">
    <source>
        <dbReference type="SAM" id="SignalP"/>
    </source>
</evidence>
<dbReference type="Proteomes" id="UP001231518">
    <property type="component" value="Chromosome 9"/>
</dbReference>
<gene>
    <name evidence="3" type="ORF">PYW07_017081</name>
</gene>
<dbReference type="EMBL" id="JARGEI010000006">
    <property type="protein sequence ID" value="KAJ8730043.1"/>
    <property type="molecule type" value="Genomic_DNA"/>
</dbReference>
<keyword evidence="1" id="KW-0732">Signal</keyword>
<dbReference type="InterPro" id="IPR013201">
    <property type="entry name" value="Prot_inhib_I29"/>
</dbReference>
<comment type="caution">
    <text evidence="3">The sequence shown here is derived from an EMBL/GenBank/DDBJ whole genome shotgun (WGS) entry which is preliminary data.</text>
</comment>
<dbReference type="Gene3D" id="1.10.287.2250">
    <property type="match status" value="1"/>
</dbReference>
<protein>
    <recommendedName>
        <fullName evidence="2">Cathepsin propeptide inhibitor domain-containing protein</fullName>
    </recommendedName>
</protein>